<evidence type="ECO:0000313" key="3">
    <source>
        <dbReference type="Proteomes" id="UP001381693"/>
    </source>
</evidence>
<comment type="caution">
    <text evidence="2">The sequence shown here is derived from an EMBL/GenBank/DDBJ whole genome shotgun (WGS) entry which is preliminary data.</text>
</comment>
<feature type="signal peptide" evidence="1">
    <location>
        <begin position="1"/>
        <end position="24"/>
    </location>
</feature>
<dbReference type="InterPro" id="IPR045860">
    <property type="entry name" value="Snake_toxin-like_sf"/>
</dbReference>
<keyword evidence="1" id="KW-0732">Signal</keyword>
<protein>
    <submittedName>
        <fullName evidence="2">Activin receptor type-2A</fullName>
        <ecNumber evidence="2">2.7.11.30</ecNumber>
    </submittedName>
</protein>
<dbReference type="SUPFAM" id="SSF57302">
    <property type="entry name" value="Snake toxin-like"/>
    <property type="match status" value="1"/>
</dbReference>
<organism evidence="2 3">
    <name type="scientific">Halocaridina rubra</name>
    <name type="common">Hawaiian red shrimp</name>
    <dbReference type="NCBI Taxonomy" id="373956"/>
    <lineage>
        <taxon>Eukaryota</taxon>
        <taxon>Metazoa</taxon>
        <taxon>Ecdysozoa</taxon>
        <taxon>Arthropoda</taxon>
        <taxon>Crustacea</taxon>
        <taxon>Multicrustacea</taxon>
        <taxon>Malacostraca</taxon>
        <taxon>Eumalacostraca</taxon>
        <taxon>Eucarida</taxon>
        <taxon>Decapoda</taxon>
        <taxon>Pleocyemata</taxon>
        <taxon>Caridea</taxon>
        <taxon>Atyoidea</taxon>
        <taxon>Atyidae</taxon>
        <taxon>Halocaridina</taxon>
    </lineage>
</organism>
<evidence type="ECO:0000256" key="1">
    <source>
        <dbReference type="SAM" id="SignalP"/>
    </source>
</evidence>
<keyword evidence="3" id="KW-1185">Reference proteome</keyword>
<gene>
    <name evidence="2" type="primary">ACVR2A_1</name>
    <name evidence="2" type="ORF">SK128_011789</name>
</gene>
<reference evidence="2 3" key="1">
    <citation type="submission" date="2023-11" db="EMBL/GenBank/DDBJ databases">
        <title>Halocaridina rubra genome assembly.</title>
        <authorList>
            <person name="Smith C."/>
        </authorList>
    </citation>
    <scope>NUCLEOTIDE SEQUENCE [LARGE SCALE GENOMIC DNA]</scope>
    <source>
        <strain evidence="2">EP-1</strain>
        <tissue evidence="2">Whole</tissue>
    </source>
</reference>
<dbReference type="EC" id="2.7.11.30" evidence="2"/>
<feature type="chain" id="PRO_5043016475" evidence="1">
    <location>
        <begin position="25"/>
        <end position="158"/>
    </location>
</feature>
<accession>A0AAN8ZZ26</accession>
<dbReference type="Gene3D" id="2.10.60.10">
    <property type="entry name" value="CD59"/>
    <property type="match status" value="1"/>
</dbReference>
<name>A0AAN8ZZ26_HALRR</name>
<dbReference type="AlphaFoldDB" id="A0AAN8ZZ26"/>
<dbReference type="Proteomes" id="UP001381693">
    <property type="component" value="Unassembled WGS sequence"/>
</dbReference>
<keyword evidence="2" id="KW-0808">Transferase</keyword>
<dbReference type="CDD" id="cd23615">
    <property type="entry name" value="TFP_LU_ECD_ACVR2"/>
    <property type="match status" value="1"/>
</dbReference>
<dbReference type="GO" id="GO:0004675">
    <property type="term" value="F:transmembrane receptor protein serine/threonine kinase activity"/>
    <property type="evidence" value="ECO:0007669"/>
    <property type="project" value="UniProtKB-EC"/>
</dbReference>
<proteinExistence type="predicted"/>
<keyword evidence="2" id="KW-0675">Receptor</keyword>
<sequence>MDANMRITRLSRIMIMMWMFTVSALPLTAANVLQNEDELPQRTMHCEQYNSTLCSKDAHQNSVCPGTETEACPKWDDPDKENHCFVVWTENEGKVEVTFKGCWLSGHNCRDECLSRQTVSSLKGEKNHIFCCCSGNYCNRNFSWDPAPEVPDPPSTTP</sequence>
<dbReference type="EMBL" id="JAXCGZ010021777">
    <property type="protein sequence ID" value="KAK7044021.1"/>
    <property type="molecule type" value="Genomic_DNA"/>
</dbReference>
<feature type="non-terminal residue" evidence="2">
    <location>
        <position position="158"/>
    </location>
</feature>
<evidence type="ECO:0000313" key="2">
    <source>
        <dbReference type="EMBL" id="KAK7044021.1"/>
    </source>
</evidence>